<evidence type="ECO:0000313" key="1">
    <source>
        <dbReference type="EnsemblMetazoa" id="OVOC3167.1"/>
    </source>
</evidence>
<dbReference type="InterPro" id="IPR008139">
    <property type="entry name" value="SaposinB_dom"/>
</dbReference>
<dbReference type="SMART" id="SM00741">
    <property type="entry name" value="SapB"/>
    <property type="match status" value="1"/>
</dbReference>
<dbReference type="Gene3D" id="1.10.225.10">
    <property type="entry name" value="Saposin-like"/>
    <property type="match status" value="1"/>
</dbReference>
<sequence>MIISMQISMMLLSFLPFTISLITENSIKMCYLCLQGMVGIIHDLNDSKATILAKIDKKCSTLSGMDVELYRLCVTTLSKIYLKITAKMEKQFDPNSFCRKIHICPKFL</sequence>
<protein>
    <submittedName>
        <fullName evidence="1">Saposin B-type domain-containing protein</fullName>
    </submittedName>
</protein>
<dbReference type="SUPFAM" id="SSF47862">
    <property type="entry name" value="Saposin"/>
    <property type="match status" value="1"/>
</dbReference>
<reference evidence="2" key="1">
    <citation type="submission" date="2013-10" db="EMBL/GenBank/DDBJ databases">
        <title>Genome sequencing of Onchocerca volvulus.</title>
        <authorList>
            <person name="Cotton J."/>
            <person name="Tsai J."/>
            <person name="Stanley E."/>
            <person name="Tracey A."/>
            <person name="Holroyd N."/>
            <person name="Lustigman S."/>
            <person name="Berriman M."/>
        </authorList>
    </citation>
    <scope>NUCLEOTIDE SEQUENCE</scope>
</reference>
<evidence type="ECO:0000313" key="2">
    <source>
        <dbReference type="Proteomes" id="UP000024404"/>
    </source>
</evidence>
<dbReference type="Proteomes" id="UP000024404">
    <property type="component" value="Unassembled WGS sequence"/>
</dbReference>
<dbReference type="EMBL" id="CMVM020000079">
    <property type="status" value="NOT_ANNOTATED_CDS"/>
    <property type="molecule type" value="Genomic_DNA"/>
</dbReference>
<accession>A0A2K6VWL1</accession>
<dbReference type="AlphaFoldDB" id="A0A2K6VWL1"/>
<dbReference type="InterPro" id="IPR011001">
    <property type="entry name" value="Saposin-like"/>
</dbReference>
<dbReference type="PROSITE" id="PS50015">
    <property type="entry name" value="SAP_B"/>
    <property type="match status" value="1"/>
</dbReference>
<keyword evidence="2" id="KW-1185">Reference proteome</keyword>
<reference evidence="1" key="2">
    <citation type="submission" date="2018-02" db="UniProtKB">
        <authorList>
            <consortium name="EnsemblMetazoa"/>
        </authorList>
    </citation>
    <scope>IDENTIFICATION</scope>
</reference>
<dbReference type="EnsemblMetazoa" id="OVOC3167.1">
    <property type="protein sequence ID" value="OVOC3167.1"/>
    <property type="gene ID" value="WBGene00239976"/>
</dbReference>
<proteinExistence type="predicted"/>
<name>A0A2K6VWL1_ONCVO</name>
<organism evidence="1 2">
    <name type="scientific">Onchocerca volvulus</name>
    <dbReference type="NCBI Taxonomy" id="6282"/>
    <lineage>
        <taxon>Eukaryota</taxon>
        <taxon>Metazoa</taxon>
        <taxon>Ecdysozoa</taxon>
        <taxon>Nematoda</taxon>
        <taxon>Chromadorea</taxon>
        <taxon>Rhabditida</taxon>
        <taxon>Spirurina</taxon>
        <taxon>Spiruromorpha</taxon>
        <taxon>Filarioidea</taxon>
        <taxon>Onchocercidae</taxon>
        <taxon>Onchocerca</taxon>
    </lineage>
</organism>